<dbReference type="AlphaFoldDB" id="A0A6A5XTD4"/>
<evidence type="ECO:0000313" key="3">
    <source>
        <dbReference type="Proteomes" id="UP000799778"/>
    </source>
</evidence>
<evidence type="ECO:0000313" key="2">
    <source>
        <dbReference type="EMBL" id="KAF2016548.1"/>
    </source>
</evidence>
<gene>
    <name evidence="2" type="ORF">BU24DRAFT_204411</name>
</gene>
<dbReference type="Proteomes" id="UP000799778">
    <property type="component" value="Unassembled WGS sequence"/>
</dbReference>
<dbReference type="EMBL" id="ML978069">
    <property type="protein sequence ID" value="KAF2016548.1"/>
    <property type="molecule type" value="Genomic_DNA"/>
</dbReference>
<keyword evidence="1" id="KW-0812">Transmembrane</keyword>
<accession>A0A6A5XTD4</accession>
<dbReference type="GeneID" id="54279258"/>
<protein>
    <submittedName>
        <fullName evidence="2">Uncharacterized protein</fullName>
    </submittedName>
</protein>
<organism evidence="2 3">
    <name type="scientific">Aaosphaeria arxii CBS 175.79</name>
    <dbReference type="NCBI Taxonomy" id="1450172"/>
    <lineage>
        <taxon>Eukaryota</taxon>
        <taxon>Fungi</taxon>
        <taxon>Dikarya</taxon>
        <taxon>Ascomycota</taxon>
        <taxon>Pezizomycotina</taxon>
        <taxon>Dothideomycetes</taxon>
        <taxon>Pleosporomycetidae</taxon>
        <taxon>Pleosporales</taxon>
        <taxon>Pleosporales incertae sedis</taxon>
        <taxon>Aaosphaeria</taxon>
    </lineage>
</organism>
<sequence>MTRQTLHFDEHARMSYPLPTLLSFLYESSVRSSSAICRGIYALGNYASSYRDSKSVGAPISLTKYDVRHAAIPSSSTWSSLIIAIVALCLITCFIQTTLIHHQRLSARKRRLHRGLQKFNILA</sequence>
<keyword evidence="1" id="KW-0472">Membrane</keyword>
<feature type="transmembrane region" description="Helical" evidence="1">
    <location>
        <begin position="78"/>
        <end position="101"/>
    </location>
</feature>
<dbReference type="RefSeq" id="XP_033384887.1">
    <property type="nucleotide sequence ID" value="XM_033521861.1"/>
</dbReference>
<keyword evidence="1" id="KW-1133">Transmembrane helix</keyword>
<evidence type="ECO:0000256" key="1">
    <source>
        <dbReference type="SAM" id="Phobius"/>
    </source>
</evidence>
<keyword evidence="3" id="KW-1185">Reference proteome</keyword>
<reference evidence="2" key="1">
    <citation type="journal article" date="2020" name="Stud. Mycol.">
        <title>101 Dothideomycetes genomes: a test case for predicting lifestyles and emergence of pathogens.</title>
        <authorList>
            <person name="Haridas S."/>
            <person name="Albert R."/>
            <person name="Binder M."/>
            <person name="Bloem J."/>
            <person name="Labutti K."/>
            <person name="Salamov A."/>
            <person name="Andreopoulos B."/>
            <person name="Baker S."/>
            <person name="Barry K."/>
            <person name="Bills G."/>
            <person name="Bluhm B."/>
            <person name="Cannon C."/>
            <person name="Castanera R."/>
            <person name="Culley D."/>
            <person name="Daum C."/>
            <person name="Ezra D."/>
            <person name="Gonzalez J."/>
            <person name="Henrissat B."/>
            <person name="Kuo A."/>
            <person name="Liang C."/>
            <person name="Lipzen A."/>
            <person name="Lutzoni F."/>
            <person name="Magnuson J."/>
            <person name="Mondo S."/>
            <person name="Nolan M."/>
            <person name="Ohm R."/>
            <person name="Pangilinan J."/>
            <person name="Park H.-J."/>
            <person name="Ramirez L."/>
            <person name="Alfaro M."/>
            <person name="Sun H."/>
            <person name="Tritt A."/>
            <person name="Yoshinaga Y."/>
            <person name="Zwiers L.-H."/>
            <person name="Turgeon B."/>
            <person name="Goodwin S."/>
            <person name="Spatafora J."/>
            <person name="Crous P."/>
            <person name="Grigoriev I."/>
        </authorList>
    </citation>
    <scope>NUCLEOTIDE SEQUENCE</scope>
    <source>
        <strain evidence="2">CBS 175.79</strain>
    </source>
</reference>
<name>A0A6A5XTD4_9PLEO</name>
<proteinExistence type="predicted"/>